<evidence type="ECO:0000313" key="3">
    <source>
        <dbReference type="WBParaSite" id="NBR_0000446101-mRNA-1"/>
    </source>
</evidence>
<dbReference type="SUPFAM" id="SSF143113">
    <property type="entry name" value="NAP-like"/>
    <property type="match status" value="1"/>
</dbReference>
<dbReference type="STRING" id="27835.A0A0N4XPK9"/>
<organism evidence="3">
    <name type="scientific">Nippostrongylus brasiliensis</name>
    <name type="common">Rat hookworm</name>
    <dbReference type="NCBI Taxonomy" id="27835"/>
    <lineage>
        <taxon>Eukaryota</taxon>
        <taxon>Metazoa</taxon>
        <taxon>Ecdysozoa</taxon>
        <taxon>Nematoda</taxon>
        <taxon>Chromadorea</taxon>
        <taxon>Rhabditida</taxon>
        <taxon>Rhabditina</taxon>
        <taxon>Rhabditomorpha</taxon>
        <taxon>Strongyloidea</taxon>
        <taxon>Heligmosomidae</taxon>
        <taxon>Nippostrongylus</taxon>
    </lineage>
</organism>
<reference evidence="1 2" key="2">
    <citation type="submission" date="2018-11" db="EMBL/GenBank/DDBJ databases">
        <authorList>
            <consortium name="Pathogen Informatics"/>
        </authorList>
    </citation>
    <scope>NUCLEOTIDE SEQUENCE [LARGE SCALE GENOMIC DNA]</scope>
</reference>
<dbReference type="EMBL" id="UYSL01008392">
    <property type="protein sequence ID" value="VDL68051.1"/>
    <property type="molecule type" value="Genomic_DNA"/>
</dbReference>
<dbReference type="Proteomes" id="UP000271162">
    <property type="component" value="Unassembled WGS sequence"/>
</dbReference>
<proteinExistence type="predicted"/>
<dbReference type="AlphaFoldDB" id="A0A0N4XPK9"/>
<evidence type="ECO:0000313" key="2">
    <source>
        <dbReference type="Proteomes" id="UP000271162"/>
    </source>
</evidence>
<name>A0A0N4XPK9_NIPBR</name>
<reference evidence="3" key="1">
    <citation type="submission" date="2017-02" db="UniProtKB">
        <authorList>
            <consortium name="WormBaseParasite"/>
        </authorList>
    </citation>
    <scope>IDENTIFICATION</scope>
</reference>
<dbReference type="WBParaSite" id="NBR_0000446101-mRNA-1">
    <property type="protein sequence ID" value="NBR_0000446101-mRNA-1"/>
    <property type="gene ID" value="NBR_0000446101"/>
</dbReference>
<sequence>SAYKEAQDIDARNHSPIVCCLSSSIAPPFFSACLICSTDGLAIAARLHSSIPVILLYSFAAFQPAIFCSTQVIISVYKSMVDEFDDIKIEFLLRSFFTPHEFFENEKIEKEYNLGDTLTTTGTTVRWKQGKNVGKLIKDDMCPNPLQYYLLPEMEETGDDFEEFIDDDEGSEEVRFTVHSIETKSFVWAAIYNVSNPIIFTL</sequence>
<accession>A0A0N4XPK9</accession>
<dbReference type="InterPro" id="IPR037231">
    <property type="entry name" value="NAP-like_sf"/>
</dbReference>
<evidence type="ECO:0000313" key="1">
    <source>
        <dbReference type="EMBL" id="VDL68051.1"/>
    </source>
</evidence>
<dbReference type="Gene3D" id="3.30.1120.90">
    <property type="entry name" value="Nucleosome assembly protein"/>
    <property type="match status" value="1"/>
</dbReference>
<keyword evidence="2" id="KW-1185">Reference proteome</keyword>
<protein>
    <submittedName>
        <fullName evidence="3">Nucleosome assembly protein 1-like 1</fullName>
    </submittedName>
</protein>
<gene>
    <name evidence="1" type="ORF">NBR_LOCUS4462</name>
</gene>